<dbReference type="PROSITE" id="PS00166">
    <property type="entry name" value="ENOYL_COA_HYDRATASE"/>
    <property type="match status" value="1"/>
</dbReference>
<dbReference type="InterPro" id="IPR029045">
    <property type="entry name" value="ClpP/crotonase-like_dom_sf"/>
</dbReference>
<dbReference type="InterPro" id="IPR018376">
    <property type="entry name" value="Enoyl-CoA_hyd/isom_CS"/>
</dbReference>
<dbReference type="SUPFAM" id="SSF52096">
    <property type="entry name" value="ClpP/crotonase"/>
    <property type="match status" value="1"/>
</dbReference>
<dbReference type="InterPro" id="IPR001753">
    <property type="entry name" value="Enoyl-CoA_hydra/iso"/>
</dbReference>
<dbReference type="PANTHER" id="PTHR43459">
    <property type="entry name" value="ENOYL-COA HYDRATASE"/>
    <property type="match status" value="1"/>
</dbReference>
<evidence type="ECO:0000313" key="4">
    <source>
        <dbReference type="Proteomes" id="UP001149140"/>
    </source>
</evidence>
<dbReference type="CDD" id="cd06558">
    <property type="entry name" value="crotonase-like"/>
    <property type="match status" value="1"/>
</dbReference>
<proteinExistence type="inferred from homology"/>
<keyword evidence="4" id="KW-1185">Reference proteome</keyword>
<dbReference type="Proteomes" id="UP001149140">
    <property type="component" value="Unassembled WGS sequence"/>
</dbReference>
<gene>
    <name evidence="3" type="ORF">OM076_08670</name>
</gene>
<dbReference type="EMBL" id="JAPDOD010000005">
    <property type="protein sequence ID" value="MDA0160335.1"/>
    <property type="molecule type" value="Genomic_DNA"/>
</dbReference>
<reference evidence="3" key="1">
    <citation type="submission" date="2022-10" db="EMBL/GenBank/DDBJ databases">
        <title>The WGS of Solirubrobacter ginsenosidimutans DSM 21036.</title>
        <authorList>
            <person name="Jiang Z."/>
        </authorList>
    </citation>
    <scope>NUCLEOTIDE SEQUENCE</scope>
    <source>
        <strain evidence="3">DSM 21036</strain>
    </source>
</reference>
<organism evidence="3 4">
    <name type="scientific">Solirubrobacter ginsenosidimutans</name>
    <dbReference type="NCBI Taxonomy" id="490573"/>
    <lineage>
        <taxon>Bacteria</taxon>
        <taxon>Bacillati</taxon>
        <taxon>Actinomycetota</taxon>
        <taxon>Thermoleophilia</taxon>
        <taxon>Solirubrobacterales</taxon>
        <taxon>Solirubrobacteraceae</taxon>
        <taxon>Solirubrobacter</taxon>
    </lineage>
</organism>
<dbReference type="Gene3D" id="1.10.12.10">
    <property type="entry name" value="Lyase 2-enoyl-coa Hydratase, Chain A, domain 2"/>
    <property type="match status" value="1"/>
</dbReference>
<evidence type="ECO:0000256" key="2">
    <source>
        <dbReference type="RuleBase" id="RU003707"/>
    </source>
</evidence>
<dbReference type="Pfam" id="PF00378">
    <property type="entry name" value="ECH_1"/>
    <property type="match status" value="1"/>
</dbReference>
<comment type="similarity">
    <text evidence="1 2">Belongs to the enoyl-CoA hydratase/isomerase family.</text>
</comment>
<comment type="caution">
    <text evidence="3">The sequence shown here is derived from an EMBL/GenBank/DDBJ whole genome shotgun (WGS) entry which is preliminary data.</text>
</comment>
<name>A0A9X3RYZ3_9ACTN</name>
<accession>A0A9X3RYZ3</accession>
<dbReference type="Gene3D" id="3.90.226.10">
    <property type="entry name" value="2-enoyl-CoA Hydratase, Chain A, domain 1"/>
    <property type="match status" value="1"/>
</dbReference>
<evidence type="ECO:0000256" key="1">
    <source>
        <dbReference type="ARBA" id="ARBA00005254"/>
    </source>
</evidence>
<sequence>MSLDLDHPADGVARLTLNRPERLNALTWELMEELHQTLRTIAADTSIRALILTGAGRGFCAGLDLKQRTDGDPLGTGDDVVTVFRRQELVASLAIALRNLPQPVIAAVNGPASGGGMALALAADVRLCSTAARFNAAFVRIGLSGGDVGVSYLLPRLVGVGMAAELLFTGRQVEAEEAVRIGLANRVVAPEALADAALELAAQIAANSPFGVWMTKQVLYRNADATSLEAAIDLENRTQVLATRTDDAREAVDAFTARRAPSFNFR</sequence>
<dbReference type="RefSeq" id="WP_270039119.1">
    <property type="nucleotide sequence ID" value="NZ_JAPDOD010000005.1"/>
</dbReference>
<dbReference type="GO" id="GO:0003824">
    <property type="term" value="F:catalytic activity"/>
    <property type="evidence" value="ECO:0007669"/>
    <property type="project" value="InterPro"/>
</dbReference>
<evidence type="ECO:0000313" key="3">
    <source>
        <dbReference type="EMBL" id="MDA0160335.1"/>
    </source>
</evidence>
<dbReference type="AlphaFoldDB" id="A0A9X3RYZ3"/>
<dbReference type="InterPro" id="IPR014748">
    <property type="entry name" value="Enoyl-CoA_hydra_C"/>
</dbReference>
<dbReference type="PANTHER" id="PTHR43459:SF1">
    <property type="entry name" value="EG:BACN32G11.4 PROTEIN"/>
    <property type="match status" value="1"/>
</dbReference>
<protein>
    <submittedName>
        <fullName evidence="3">Enoyl-CoA hydratase-related protein</fullName>
    </submittedName>
</protein>